<reference evidence="1" key="1">
    <citation type="submission" date="2016-03" db="EMBL/GenBank/DDBJ databases">
        <title>Mechanisms controlling the formation of the plant cell surface in tip-growing cells are functionally conserved among land plants.</title>
        <authorList>
            <person name="Honkanen S."/>
            <person name="Jones V.A."/>
            <person name="Morieri G."/>
            <person name="Champion C."/>
            <person name="Hetherington A.J."/>
            <person name="Kelly S."/>
            <person name="Saint-Marcoux D."/>
            <person name="Proust H."/>
            <person name="Prescott H."/>
            <person name="Dolan L."/>
        </authorList>
    </citation>
    <scope>NUCLEOTIDE SEQUENCE [LARGE SCALE GENOMIC DNA]</scope>
    <source>
        <tissue evidence="1">Whole gametophyte</tissue>
    </source>
</reference>
<dbReference type="EMBL" id="LVLJ01003403">
    <property type="protein sequence ID" value="OAE21557.1"/>
    <property type="molecule type" value="Genomic_DNA"/>
</dbReference>
<name>A0A176VLV5_MARPO</name>
<proteinExistence type="predicted"/>
<dbReference type="Proteomes" id="UP000077202">
    <property type="component" value="Unassembled WGS sequence"/>
</dbReference>
<comment type="caution">
    <text evidence="1">The sequence shown here is derived from an EMBL/GenBank/DDBJ whole genome shotgun (WGS) entry which is preliminary data.</text>
</comment>
<sequence>MLWTSEGPKRTFYKVNLDGFSFSNGADAQWEFLSGWTRSNYISTEAPLKGAGNSEFETFGNENCRTKAHVY</sequence>
<evidence type="ECO:0000313" key="2">
    <source>
        <dbReference type="Proteomes" id="UP000077202"/>
    </source>
</evidence>
<dbReference type="AlphaFoldDB" id="A0A176VLV5"/>
<organism evidence="1 2">
    <name type="scientific">Marchantia polymorpha subsp. ruderalis</name>
    <dbReference type="NCBI Taxonomy" id="1480154"/>
    <lineage>
        <taxon>Eukaryota</taxon>
        <taxon>Viridiplantae</taxon>
        <taxon>Streptophyta</taxon>
        <taxon>Embryophyta</taxon>
        <taxon>Marchantiophyta</taxon>
        <taxon>Marchantiopsida</taxon>
        <taxon>Marchantiidae</taxon>
        <taxon>Marchantiales</taxon>
        <taxon>Marchantiaceae</taxon>
        <taxon>Marchantia</taxon>
    </lineage>
</organism>
<keyword evidence="2" id="KW-1185">Reference proteome</keyword>
<accession>A0A176VLV5</accession>
<protein>
    <submittedName>
        <fullName evidence="1">Uncharacterized protein</fullName>
    </submittedName>
</protein>
<evidence type="ECO:0000313" key="1">
    <source>
        <dbReference type="EMBL" id="OAE21557.1"/>
    </source>
</evidence>
<gene>
    <name evidence="1" type="ORF">AXG93_2543s1160</name>
</gene>